<evidence type="ECO:0000313" key="5">
    <source>
        <dbReference type="EMBL" id="SEF00368.1"/>
    </source>
</evidence>
<gene>
    <name evidence="5" type="ORF">SAMN04489740_3666</name>
</gene>
<feature type="domain" description="DUF5979" evidence="4">
    <location>
        <begin position="1421"/>
        <end position="1523"/>
    </location>
</feature>
<dbReference type="InterPro" id="IPR046022">
    <property type="entry name" value="DUF5979"/>
</dbReference>
<dbReference type="NCBIfam" id="TIGR01451">
    <property type="entry name" value="B_ant_repeat"/>
    <property type="match status" value="1"/>
</dbReference>
<evidence type="ECO:0000259" key="4">
    <source>
        <dbReference type="Pfam" id="PF19407"/>
    </source>
</evidence>
<keyword evidence="3" id="KW-0732">Signal</keyword>
<accession>A0A1H5NI22</accession>
<proteinExistence type="predicted"/>
<feature type="domain" description="DUF5979" evidence="4">
    <location>
        <begin position="1762"/>
        <end position="1865"/>
    </location>
</feature>
<evidence type="ECO:0000256" key="3">
    <source>
        <dbReference type="SAM" id="SignalP"/>
    </source>
</evidence>
<feature type="domain" description="DUF5979" evidence="4">
    <location>
        <begin position="1528"/>
        <end position="1622"/>
    </location>
</feature>
<feature type="domain" description="DUF5979" evidence="4">
    <location>
        <begin position="1312"/>
        <end position="1415"/>
    </location>
</feature>
<protein>
    <submittedName>
        <fullName evidence="5">Conserved repeat domain-containing protein</fullName>
    </submittedName>
</protein>
<organism evidence="5 6">
    <name type="scientific">Arthrobacter alpinus</name>
    <dbReference type="NCBI Taxonomy" id="656366"/>
    <lineage>
        <taxon>Bacteria</taxon>
        <taxon>Bacillati</taxon>
        <taxon>Actinomycetota</taxon>
        <taxon>Actinomycetes</taxon>
        <taxon>Micrococcales</taxon>
        <taxon>Micrococcaceae</taxon>
        <taxon>Arthrobacter</taxon>
    </lineage>
</organism>
<evidence type="ECO:0000256" key="2">
    <source>
        <dbReference type="SAM" id="Phobius"/>
    </source>
</evidence>
<feature type="region of interest" description="Disordered" evidence="1">
    <location>
        <begin position="533"/>
        <end position="555"/>
    </location>
</feature>
<feature type="signal peptide" evidence="3">
    <location>
        <begin position="1"/>
        <end position="20"/>
    </location>
</feature>
<sequence>MLMAASLVLLGMGTALPAQAAELPASVGTISKSNDLSGKPLVPGQEFKYEILVTCAGITAECVNYTVTDQLPPGLEMTSLPQSTDTQIVSYDVVSGLLTVEFKLPLQHPAGTVGLPAGSPVSFELGMRLPLDSELLDGDTVSNTAVGSGDNFPDVQSTSDIIVSVPKVITPVATKSWSDGSAVAGTGEASTITLGVRNESTSSANVTSLSVTDDAAATFENFNFTSAAVESFPKGADTATLRVKTTAGWVDGGSLTAAGTFALPAGINPTDVIGTEVTFTNTAGAKLPYDATGGTVKLGMELRDTLRSTGAPLAPATKLTVNNCATPSAAETGGTAVSGTAVCAPYQVLPDTVIITGSKKFFADENGDWSKQNNEHAVQGQPSGVTATVDATNGSPFPVKEIVIIEPDPESPGEMDKVDLETVRFRPPAGATSVTLTVGYSSGAPVVKTYTIAELAAQGGVETILRSGSDVTQVKVSYSGVDTNGNPSIAEGAKAGLDLHGKLNDKVTADDVTDGIANCAAVKADDGRVDGQGTASGKACQSLPIEPPRTTGQGVKDVGQTSVPMGQPIPFTLNVKNNGNIAMANPVITDPPMNPDGTLMDGYANPFEQLKITAASISKAAALPNVAIELYVNGAWVPYVAGDANVADAKGVRATMAGSLPPGSAFTLNLVTERRPGIAESVTILNCFATGSGGVFTPGDPACAPAITTGPQDSAAALNKNIQPGTLPEYVPGLPTQYADVSVSIRNTGNLSAKTLRVTDADADFFDAVDFSAVKSVKFPKGANRVQIDVLTPTGWVVGTPSDKGILPAGVNPANVRGFQATFSHSSNGFVVTPCKSAAANSDTECIGTVAYTVSPRQTLRSNPAVKVPAVLENTASGQYWTTINAGGPVAVGEDVKATLTLTKGSSQLAVDKTPDTVVSAGAKAPFYLKVSNTGTGNLTGLNVKDMLPPGISFDETFVGDNGLPYKIRNVQIPASTPVLPTPAFIAETTGERVSALLWDFGKNADGSDFLFAPGSTFVIEIQVTLAPGSNAGDLVKNTMGATSTNPDLVCKGTEDADNVFGEGTYCIDSAQLTVKAGAFFQSRKWVAGTPSLGWYNTLTKAAVPVGGATCPAIDAGGVKYTAYPCVALVNPGDNFKYILRLVNSGTEAGTDMRVIDTFPSAGDKGIVGGQDRGTEWDKRPTLASEPKLTGPGTMTTLYSDKAAVCSKDLAMGGAGSTSEQCATGDWAAAYGPGVTAAQFRLAFDPKIGPGGLVDISFEMKSPMDVTAVSDPTVAWNSFAHAETTDRNGSPHVLPPTEPIKVGVALAYGDLTLVKKIGQNPSNLPVAGAEFTFHVTCEITPVGGVLATVWDKDYKVTSLAEVKVTGIPANSSCKVWEVDALGGFTDHGPEDPLTFVIKPGLGAPSVETATITNDFPDAVVALEKIVTGAAAQFAQDTYPMDLFCTFQGRPVDGYSPKKIQVPANDNRYVTAVPPGSRCHVVETDNGGATEVTYLPAKAGSTTESGSVTTASGNPVNVQVTNDFRAGSLSVNKETTGAGAPELAQGPFTFNVLCSFNGVDGVVDKTITILQGKVGQTTFTSEELTGLPAGASCVVTETDNGGADYTPDPVTVVVPDSDNAVVGFTGENANTFSAGTIGLAKVLDGDAASEDYATNALFSIMVTCQRDAVDSEGNPIRTTVLSQSVDIKGGETVAALMGADGKPVKLPVGTHCFGEETNAGGATSSSVDHNSFETAAIVEVQEDASVVQEMAITATNTFDYGQLELSKKLDGAAAGYVGEREFTLALTCQLDQGAEAATAVVKGREFTIKGGESITVEKLPVGAGCWVAETEAGGASSVSIDHNDAATAAVVGAEGTVTLTVANTFDAGLLTVSKKVVNGGAGPYSFELVCTTGQGAVALAPGDAAFNLKGGESRTVSVPNGAACAVTERDVPAGAAVTYTASSGSTDGTVAVATEANVQVTNTFKVAPVVADPGMDVQLGNTGANGIAGISLAAVGAMVLGMILIGRRRAKVRP</sequence>
<dbReference type="Proteomes" id="UP000182725">
    <property type="component" value="Unassembled WGS sequence"/>
</dbReference>
<dbReference type="Gene3D" id="2.60.40.1140">
    <property type="entry name" value="Collagen-binding surface protein Cna, B-type domain"/>
    <property type="match status" value="2"/>
</dbReference>
<keyword evidence="2" id="KW-0812">Transmembrane</keyword>
<feature type="domain" description="DUF5979" evidence="4">
    <location>
        <begin position="1638"/>
        <end position="1758"/>
    </location>
</feature>
<keyword evidence="2" id="KW-0472">Membrane</keyword>
<feature type="chain" id="PRO_5010357461" evidence="3">
    <location>
        <begin position="21"/>
        <end position="2013"/>
    </location>
</feature>
<feature type="transmembrane region" description="Helical" evidence="2">
    <location>
        <begin position="1985"/>
        <end position="2004"/>
    </location>
</feature>
<dbReference type="InterPro" id="IPR047589">
    <property type="entry name" value="DUF11_rpt"/>
</dbReference>
<reference evidence="5 6" key="1">
    <citation type="submission" date="2016-10" db="EMBL/GenBank/DDBJ databases">
        <authorList>
            <person name="de Groot N.N."/>
        </authorList>
    </citation>
    <scope>NUCLEOTIDE SEQUENCE [LARGE SCALE GENOMIC DNA]</scope>
    <source>
        <strain evidence="5 6">DSM 22274</strain>
    </source>
</reference>
<dbReference type="EMBL" id="FNTV01000001">
    <property type="protein sequence ID" value="SEF00368.1"/>
    <property type="molecule type" value="Genomic_DNA"/>
</dbReference>
<dbReference type="Pfam" id="PF19407">
    <property type="entry name" value="DUF5979"/>
    <property type="match status" value="6"/>
</dbReference>
<feature type="domain" description="DUF5979" evidence="4">
    <location>
        <begin position="1869"/>
        <end position="1963"/>
    </location>
</feature>
<evidence type="ECO:0000313" key="6">
    <source>
        <dbReference type="Proteomes" id="UP000182725"/>
    </source>
</evidence>
<name>A0A1H5NI22_9MICC</name>
<keyword evidence="2" id="KW-1133">Transmembrane helix</keyword>
<evidence type="ECO:0000256" key="1">
    <source>
        <dbReference type="SAM" id="MobiDB-lite"/>
    </source>
</evidence>